<keyword evidence="15" id="KW-1185">Reference proteome</keyword>
<evidence type="ECO:0000256" key="4">
    <source>
        <dbReference type="ARBA" id="ARBA00022741"/>
    </source>
</evidence>
<evidence type="ECO:0000256" key="1">
    <source>
        <dbReference type="ARBA" id="ARBA00022527"/>
    </source>
</evidence>
<evidence type="ECO:0000256" key="3">
    <source>
        <dbReference type="ARBA" id="ARBA00022737"/>
    </source>
</evidence>
<evidence type="ECO:0000313" key="15">
    <source>
        <dbReference type="Proteomes" id="UP001217089"/>
    </source>
</evidence>
<dbReference type="CDD" id="cd13118">
    <property type="entry name" value="POLO_box_1"/>
    <property type="match status" value="1"/>
</dbReference>
<comment type="caution">
    <text evidence="14">The sequence shown here is derived from an EMBL/GenBank/DDBJ whole genome shotgun (WGS) entry which is preliminary data.</text>
</comment>
<dbReference type="InterPro" id="IPR008271">
    <property type="entry name" value="Ser/Thr_kinase_AS"/>
</dbReference>
<dbReference type="Proteomes" id="UP001217089">
    <property type="component" value="Unassembled WGS sequence"/>
</dbReference>
<feature type="domain" description="POLO box" evidence="13">
    <location>
        <begin position="397"/>
        <end position="475"/>
    </location>
</feature>
<evidence type="ECO:0000256" key="9">
    <source>
        <dbReference type="PROSITE-ProRule" id="PRU10141"/>
    </source>
</evidence>
<evidence type="ECO:0000256" key="8">
    <source>
        <dbReference type="ARBA" id="ARBA00048347"/>
    </source>
</evidence>
<evidence type="ECO:0000259" key="12">
    <source>
        <dbReference type="PROSITE" id="PS50011"/>
    </source>
</evidence>
<organism evidence="14 15">
    <name type="scientific">Tegillarca granosa</name>
    <name type="common">Malaysian cockle</name>
    <name type="synonym">Anadara granosa</name>
    <dbReference type="NCBI Taxonomy" id="220873"/>
    <lineage>
        <taxon>Eukaryota</taxon>
        <taxon>Metazoa</taxon>
        <taxon>Spiralia</taxon>
        <taxon>Lophotrochozoa</taxon>
        <taxon>Mollusca</taxon>
        <taxon>Bivalvia</taxon>
        <taxon>Autobranchia</taxon>
        <taxon>Pteriomorphia</taxon>
        <taxon>Arcoida</taxon>
        <taxon>Arcoidea</taxon>
        <taxon>Arcidae</taxon>
        <taxon>Tegillarca</taxon>
    </lineage>
</organism>
<evidence type="ECO:0000256" key="11">
    <source>
        <dbReference type="SAM" id="MobiDB-lite"/>
    </source>
</evidence>
<dbReference type="Gene3D" id="3.30.200.20">
    <property type="entry name" value="Phosphorylase Kinase, domain 1"/>
    <property type="match status" value="1"/>
</dbReference>
<keyword evidence="2 10" id="KW-0808">Transferase</keyword>
<gene>
    <name evidence="14" type="ORF">KUTeg_023246</name>
</gene>
<comment type="similarity">
    <text evidence="10">Belongs to the protein kinase superfamily. Ser/Thr protein kinase family. CDC5/Polo subfamily.</text>
</comment>
<dbReference type="InterPro" id="IPR033701">
    <property type="entry name" value="POLO_box_1"/>
</dbReference>
<dbReference type="CDD" id="cd14099">
    <property type="entry name" value="STKc_PLK"/>
    <property type="match status" value="1"/>
</dbReference>
<reference evidence="14 15" key="1">
    <citation type="submission" date="2022-12" db="EMBL/GenBank/DDBJ databases">
        <title>Chromosome-level genome of Tegillarca granosa.</title>
        <authorList>
            <person name="Kim J."/>
        </authorList>
    </citation>
    <scope>NUCLEOTIDE SEQUENCE [LARGE SCALE GENOMIC DNA]</scope>
    <source>
        <strain evidence="14">Teg-2019</strain>
        <tissue evidence="14">Adductor muscle</tissue>
    </source>
</reference>
<dbReference type="PROSITE" id="PS50011">
    <property type="entry name" value="PROTEIN_KINASE_DOM"/>
    <property type="match status" value="1"/>
</dbReference>
<dbReference type="PROSITE" id="PS00108">
    <property type="entry name" value="PROTEIN_KINASE_ST"/>
    <property type="match status" value="1"/>
</dbReference>
<keyword evidence="1 10" id="KW-0723">Serine/threonine-protein kinase</keyword>
<evidence type="ECO:0000256" key="10">
    <source>
        <dbReference type="RuleBase" id="RU361162"/>
    </source>
</evidence>
<dbReference type="SMART" id="SM00220">
    <property type="entry name" value="S_TKc"/>
    <property type="match status" value="1"/>
</dbReference>
<dbReference type="PANTHER" id="PTHR24345">
    <property type="entry name" value="SERINE/THREONINE-PROTEIN KINASE PLK"/>
    <property type="match status" value="1"/>
</dbReference>
<sequence length="596" mass="68617">MSSAARKDELRKEIPDMILDPLSGKRYLKGRFLGKGGFAKCYELTDVETKEVFAGKIVSKGLLVKQHQKDKMTQEISIHRNVSHKHIVKFCGFFEDSDNVYILLELCRRRSLMELHKRRKAITEQETRYFVRQVVLACQYLHTNKVIHRDLKLGNLFINDEMEIKIGDFGLATRVDYDGEKKRTLCGTPNYIAPEVLGKKGHSFEVDVWSLGCIVYTLLVGKPPFETSCLKDTYMRIKKNEYRVPSQISQPARSLIMKLLKSDPYDRPNMETILDHEFFRSGYLPPRLPTSCLTMAPRFDTLAKSEANARKPLLEINRDSRPQTALSEMKKEEKNVPDTAENAEDREGQRKGSDESKDYYLSDLFGLLSAVVASKPSERLNIQEDEAEDPAGIPIYWVSKWVDYSDKYGLGYQLCDNSVGVLFNDSTRLILLANGENVQYIERDGTEHYHTLKIFPESLTKKVTLLKYFRNYMNEHLLKAGANMTPREGDDMTRLPFLRTWFRTRSAIVLHLSNGTLQINFFQDHTKIILCPLMQVCTYIDEKRDFHIFKLPLIEKFGCSKELASRIRYARTMVDRLMTSKSGGSCRVRSAVPSNS</sequence>
<dbReference type="PROSITE" id="PS50078">
    <property type="entry name" value="POLO_BOX"/>
    <property type="match status" value="2"/>
</dbReference>
<feature type="domain" description="Protein kinase" evidence="12">
    <location>
        <begin position="27"/>
        <end position="279"/>
    </location>
</feature>
<feature type="compositionally biased region" description="Basic and acidic residues" evidence="11">
    <location>
        <begin position="343"/>
        <end position="355"/>
    </location>
</feature>
<feature type="binding site" evidence="9">
    <location>
        <position position="56"/>
    </location>
    <ligand>
        <name>ATP</name>
        <dbReference type="ChEBI" id="CHEBI:30616"/>
    </ligand>
</feature>
<evidence type="ECO:0000256" key="2">
    <source>
        <dbReference type="ARBA" id="ARBA00022679"/>
    </source>
</evidence>
<evidence type="ECO:0000256" key="7">
    <source>
        <dbReference type="ARBA" id="ARBA00047802"/>
    </source>
</evidence>
<accession>A0ABQ9E614</accession>
<keyword evidence="4 9" id="KW-0547">Nucleotide-binding</keyword>
<dbReference type="Pfam" id="PF00659">
    <property type="entry name" value="POLO_box"/>
    <property type="match status" value="2"/>
</dbReference>
<dbReference type="CDD" id="cd13117">
    <property type="entry name" value="POLO_box_2"/>
    <property type="match status" value="1"/>
</dbReference>
<dbReference type="EC" id="2.7.11.21" evidence="10"/>
<dbReference type="InterPro" id="IPR017441">
    <property type="entry name" value="Protein_kinase_ATP_BS"/>
</dbReference>
<dbReference type="Gene3D" id="1.10.510.10">
    <property type="entry name" value="Transferase(Phosphotransferase) domain 1"/>
    <property type="match status" value="1"/>
</dbReference>
<keyword evidence="5 10" id="KW-0418">Kinase</keyword>
<dbReference type="Gene3D" id="3.30.1120.30">
    <property type="entry name" value="POLO box domain"/>
    <property type="match status" value="2"/>
</dbReference>
<protein>
    <recommendedName>
        <fullName evidence="10">Serine/threonine-protein kinase PLK</fullName>
        <ecNumber evidence="10">2.7.11.21</ecNumber>
    </recommendedName>
    <alternativeName>
        <fullName evidence="10">Polo-like kinase</fullName>
    </alternativeName>
</protein>
<comment type="catalytic activity">
    <reaction evidence="7 10">
        <text>L-threonyl-[protein] + ATP = O-phospho-L-threonyl-[protein] + ADP + H(+)</text>
        <dbReference type="Rhea" id="RHEA:46608"/>
        <dbReference type="Rhea" id="RHEA-COMP:11060"/>
        <dbReference type="Rhea" id="RHEA-COMP:11605"/>
        <dbReference type="ChEBI" id="CHEBI:15378"/>
        <dbReference type="ChEBI" id="CHEBI:30013"/>
        <dbReference type="ChEBI" id="CHEBI:30616"/>
        <dbReference type="ChEBI" id="CHEBI:61977"/>
        <dbReference type="ChEBI" id="CHEBI:456216"/>
        <dbReference type="EC" id="2.7.11.21"/>
    </reaction>
</comment>
<evidence type="ECO:0000256" key="6">
    <source>
        <dbReference type="ARBA" id="ARBA00022840"/>
    </source>
</evidence>
<evidence type="ECO:0000259" key="13">
    <source>
        <dbReference type="PROSITE" id="PS50078"/>
    </source>
</evidence>
<dbReference type="SUPFAM" id="SSF82615">
    <property type="entry name" value="Polo-box domain"/>
    <property type="match status" value="2"/>
</dbReference>
<name>A0ABQ9E614_TEGGR</name>
<dbReference type="InterPro" id="IPR000959">
    <property type="entry name" value="POLO_box_dom"/>
</dbReference>
<dbReference type="InterPro" id="IPR036947">
    <property type="entry name" value="POLO_box_dom_sf"/>
</dbReference>
<keyword evidence="6 9" id="KW-0067">ATP-binding</keyword>
<proteinExistence type="inferred from homology"/>
<dbReference type="Pfam" id="PF00069">
    <property type="entry name" value="Pkinase"/>
    <property type="match status" value="1"/>
</dbReference>
<keyword evidence="3" id="KW-0677">Repeat</keyword>
<dbReference type="InterPro" id="IPR000719">
    <property type="entry name" value="Prot_kinase_dom"/>
</dbReference>
<comment type="catalytic activity">
    <reaction evidence="8">
        <text>L-seryl-[protein] + ATP = O-phospho-L-seryl-[protein] + ADP + H(+)</text>
        <dbReference type="Rhea" id="RHEA:17989"/>
        <dbReference type="Rhea" id="RHEA-COMP:9863"/>
        <dbReference type="Rhea" id="RHEA-COMP:11604"/>
        <dbReference type="ChEBI" id="CHEBI:15378"/>
        <dbReference type="ChEBI" id="CHEBI:29999"/>
        <dbReference type="ChEBI" id="CHEBI:30616"/>
        <dbReference type="ChEBI" id="CHEBI:83421"/>
        <dbReference type="ChEBI" id="CHEBI:456216"/>
        <dbReference type="EC" id="2.7.11.21"/>
    </reaction>
</comment>
<dbReference type="PANTHER" id="PTHR24345:SF93">
    <property type="entry name" value="SERINE_THREONINE-PROTEIN KINASE PLK1"/>
    <property type="match status" value="1"/>
</dbReference>
<dbReference type="EMBL" id="JARBDR010000921">
    <property type="protein sequence ID" value="KAJ8299186.1"/>
    <property type="molecule type" value="Genomic_DNA"/>
</dbReference>
<feature type="region of interest" description="Disordered" evidence="11">
    <location>
        <begin position="310"/>
        <end position="355"/>
    </location>
</feature>
<dbReference type="InterPro" id="IPR011009">
    <property type="entry name" value="Kinase-like_dom_sf"/>
</dbReference>
<feature type="compositionally biased region" description="Basic and acidic residues" evidence="11">
    <location>
        <begin position="310"/>
        <end position="321"/>
    </location>
</feature>
<evidence type="ECO:0000313" key="14">
    <source>
        <dbReference type="EMBL" id="KAJ8299186.1"/>
    </source>
</evidence>
<dbReference type="SUPFAM" id="SSF56112">
    <property type="entry name" value="Protein kinase-like (PK-like)"/>
    <property type="match status" value="1"/>
</dbReference>
<dbReference type="PROSITE" id="PS00107">
    <property type="entry name" value="PROTEIN_KINASE_ATP"/>
    <property type="match status" value="1"/>
</dbReference>
<evidence type="ECO:0000256" key="5">
    <source>
        <dbReference type="ARBA" id="ARBA00022777"/>
    </source>
</evidence>
<feature type="domain" description="POLO box" evidence="13">
    <location>
        <begin position="497"/>
        <end position="579"/>
    </location>
</feature>
<dbReference type="InterPro" id="IPR033695">
    <property type="entry name" value="POLO_box_2"/>
</dbReference>